<dbReference type="CDD" id="cd09317">
    <property type="entry name" value="TDT_Mae1_like"/>
    <property type="match status" value="1"/>
</dbReference>
<keyword evidence="4 6" id="KW-0472">Membrane</keyword>
<evidence type="ECO:0000313" key="8">
    <source>
        <dbReference type="Proteomes" id="UP001172155"/>
    </source>
</evidence>
<protein>
    <submittedName>
        <fullName evidence="7">Voltage-dependent anion channel-domain-containing protein</fullName>
    </submittedName>
</protein>
<evidence type="ECO:0000313" key="7">
    <source>
        <dbReference type="EMBL" id="KAK0740951.1"/>
    </source>
</evidence>
<comment type="caution">
    <text evidence="7">The sequence shown here is derived from an EMBL/GenBank/DDBJ whole genome shotgun (WGS) entry which is preliminary data.</text>
</comment>
<feature type="transmembrane region" description="Helical" evidence="6">
    <location>
        <begin position="83"/>
        <end position="104"/>
    </location>
</feature>
<feature type="transmembrane region" description="Helical" evidence="6">
    <location>
        <begin position="158"/>
        <end position="180"/>
    </location>
</feature>
<evidence type="ECO:0000256" key="4">
    <source>
        <dbReference type="ARBA" id="ARBA00023136"/>
    </source>
</evidence>
<evidence type="ECO:0000256" key="1">
    <source>
        <dbReference type="ARBA" id="ARBA00004141"/>
    </source>
</evidence>
<evidence type="ECO:0000256" key="5">
    <source>
        <dbReference type="SAM" id="MobiDB-lite"/>
    </source>
</evidence>
<dbReference type="InterPro" id="IPR004695">
    <property type="entry name" value="SLAC1/Mae1/Ssu1/TehA"/>
</dbReference>
<dbReference type="GO" id="GO:0015140">
    <property type="term" value="F:malate transmembrane transporter activity"/>
    <property type="evidence" value="ECO:0007669"/>
    <property type="project" value="InterPro"/>
</dbReference>
<accession>A0AA40EKD5</accession>
<comment type="subcellular location">
    <subcellularLocation>
        <location evidence="1">Membrane</location>
        <topology evidence="1">Multi-pass membrane protein</topology>
    </subcellularLocation>
</comment>
<feature type="region of interest" description="Disordered" evidence="5">
    <location>
        <begin position="1"/>
        <end position="62"/>
    </location>
</feature>
<feature type="transmembrane region" description="Helical" evidence="6">
    <location>
        <begin position="417"/>
        <end position="438"/>
    </location>
</feature>
<dbReference type="InterPro" id="IPR030185">
    <property type="entry name" value="Mae1"/>
</dbReference>
<feature type="transmembrane region" description="Helical" evidence="6">
    <location>
        <begin position="383"/>
        <end position="405"/>
    </location>
</feature>
<feature type="transmembrane region" description="Helical" evidence="6">
    <location>
        <begin position="262"/>
        <end position="289"/>
    </location>
</feature>
<feature type="compositionally biased region" description="Low complexity" evidence="5">
    <location>
        <begin position="27"/>
        <end position="37"/>
    </location>
</feature>
<dbReference type="Gene3D" id="1.50.10.150">
    <property type="entry name" value="Voltage-dependent anion channel"/>
    <property type="match status" value="1"/>
</dbReference>
<feature type="transmembrane region" description="Helical" evidence="6">
    <location>
        <begin position="224"/>
        <end position="242"/>
    </location>
</feature>
<dbReference type="Pfam" id="PF03595">
    <property type="entry name" value="SLAC1"/>
    <property type="match status" value="1"/>
</dbReference>
<name>A0AA40EKD5_9PEZI</name>
<sequence>MVSAPPPCGYDSPNDDGFGTGSGSGSSGSSSRFPSSTHASRREVDPEQAVRSPEAASNTSSLTGMVSRVRNLGRSRVSIGDRIACFQWTWFTMTMATGGIANVLHSLPYKVSWIDHIGLAFFFFNLCLFVMNTILISLRFYLRPGSFTNSFTDQMESLFISSCIVSAATIFITVCQYGIPRAGPWLVNTMEIMFWIYISVSVLISAFLYLILWSTQVFPIHTMTPIWVFPAYPLLIAAPLGSNLVSAAIKSGQLNHLHPVPITLAAVAVQGTGFLISFMICAAFLYRLMTQKLPRDHQRPGIFISIGPAGFTAAGLVSLGNQTQNIFPADFMGTDHAVVILKLLAYMVGLWLWGLSIWFFLVSVGSLWKYVLPEHRSKMPFQMTWFSFVFPNTALVTATEALAVAFQSKGLQTLGTVLAVCITLVWFFVFFSMLRCLYRRQLLWPKDER</sequence>
<keyword evidence="3 6" id="KW-1133">Transmembrane helix</keyword>
<proteinExistence type="predicted"/>
<reference evidence="7" key="1">
    <citation type="submission" date="2023-06" db="EMBL/GenBank/DDBJ databases">
        <title>Genome-scale phylogeny and comparative genomics of the fungal order Sordariales.</title>
        <authorList>
            <consortium name="Lawrence Berkeley National Laboratory"/>
            <person name="Hensen N."/>
            <person name="Bonometti L."/>
            <person name="Westerberg I."/>
            <person name="Brannstrom I.O."/>
            <person name="Guillou S."/>
            <person name="Cros-Aarteil S."/>
            <person name="Calhoun S."/>
            <person name="Haridas S."/>
            <person name="Kuo A."/>
            <person name="Mondo S."/>
            <person name="Pangilinan J."/>
            <person name="Riley R."/>
            <person name="LaButti K."/>
            <person name="Andreopoulos B."/>
            <person name="Lipzen A."/>
            <person name="Chen C."/>
            <person name="Yanf M."/>
            <person name="Daum C."/>
            <person name="Ng V."/>
            <person name="Clum A."/>
            <person name="Steindorff A."/>
            <person name="Ohm R."/>
            <person name="Martin F."/>
            <person name="Silar P."/>
            <person name="Natvig D."/>
            <person name="Lalanne C."/>
            <person name="Gautier V."/>
            <person name="Ament-velasquez S.L."/>
            <person name="Kruys A."/>
            <person name="Hutchinson M.I."/>
            <person name="Powell A.J."/>
            <person name="Barry K."/>
            <person name="Miller A.N."/>
            <person name="Grigoriev I.V."/>
            <person name="Debuchy R."/>
            <person name="Gladieux P."/>
            <person name="Thoren M.H."/>
            <person name="Johannesson H."/>
        </authorList>
    </citation>
    <scope>NUCLEOTIDE SEQUENCE</scope>
    <source>
        <strain evidence="7">SMH3187-1</strain>
    </source>
</reference>
<feature type="transmembrane region" description="Helical" evidence="6">
    <location>
        <begin position="116"/>
        <end position="138"/>
    </location>
</feature>
<dbReference type="AlphaFoldDB" id="A0AA40EKD5"/>
<feature type="transmembrane region" description="Helical" evidence="6">
    <location>
        <begin position="192"/>
        <end position="212"/>
    </location>
</feature>
<evidence type="ECO:0000256" key="3">
    <source>
        <dbReference type="ARBA" id="ARBA00022989"/>
    </source>
</evidence>
<keyword evidence="8" id="KW-1185">Reference proteome</keyword>
<dbReference type="PANTHER" id="PTHR31162:SF3">
    <property type="entry name" value="TRANSPORTER_MALIC ACID TRANSPORT PROTEIN, PUTATIVE-RELATED"/>
    <property type="match status" value="1"/>
</dbReference>
<dbReference type="Proteomes" id="UP001172155">
    <property type="component" value="Unassembled WGS sequence"/>
</dbReference>
<dbReference type="InterPro" id="IPR038665">
    <property type="entry name" value="Voltage-dep_anion_channel_sf"/>
</dbReference>
<organism evidence="7 8">
    <name type="scientific">Schizothecium vesticola</name>
    <dbReference type="NCBI Taxonomy" id="314040"/>
    <lineage>
        <taxon>Eukaryota</taxon>
        <taxon>Fungi</taxon>
        <taxon>Dikarya</taxon>
        <taxon>Ascomycota</taxon>
        <taxon>Pezizomycotina</taxon>
        <taxon>Sordariomycetes</taxon>
        <taxon>Sordariomycetidae</taxon>
        <taxon>Sordariales</taxon>
        <taxon>Schizotheciaceae</taxon>
        <taxon>Schizothecium</taxon>
    </lineage>
</organism>
<keyword evidence="2 6" id="KW-0812">Transmembrane</keyword>
<feature type="transmembrane region" description="Helical" evidence="6">
    <location>
        <begin position="301"/>
        <end position="319"/>
    </location>
</feature>
<evidence type="ECO:0000256" key="6">
    <source>
        <dbReference type="SAM" id="Phobius"/>
    </source>
</evidence>
<dbReference type="PANTHER" id="PTHR31162">
    <property type="entry name" value="MALIC ACID TRANSPORT PROTEIN-RELATED"/>
    <property type="match status" value="1"/>
</dbReference>
<gene>
    <name evidence="7" type="ORF">B0T18DRAFT_220633</name>
</gene>
<evidence type="ECO:0000256" key="2">
    <source>
        <dbReference type="ARBA" id="ARBA00022692"/>
    </source>
</evidence>
<dbReference type="GO" id="GO:0016020">
    <property type="term" value="C:membrane"/>
    <property type="evidence" value="ECO:0007669"/>
    <property type="project" value="UniProtKB-SubCell"/>
</dbReference>
<feature type="transmembrane region" description="Helical" evidence="6">
    <location>
        <begin position="339"/>
        <end position="362"/>
    </location>
</feature>
<dbReference type="EMBL" id="JAUKUD010000006">
    <property type="protein sequence ID" value="KAK0740951.1"/>
    <property type="molecule type" value="Genomic_DNA"/>
</dbReference>